<protein>
    <submittedName>
        <fullName evidence="1">Cyclase family protein</fullName>
    </submittedName>
</protein>
<dbReference type="InterPro" id="IPR037175">
    <property type="entry name" value="KFase_sf"/>
</dbReference>
<evidence type="ECO:0000313" key="2">
    <source>
        <dbReference type="Proteomes" id="UP001164803"/>
    </source>
</evidence>
<evidence type="ECO:0000313" key="1">
    <source>
        <dbReference type="EMBL" id="WAH37712.1"/>
    </source>
</evidence>
<accession>A0ABY6Z4F6</accession>
<reference evidence="1" key="1">
    <citation type="submission" date="2022-08" db="EMBL/GenBank/DDBJ databases">
        <title>Alicyclobacillus dauci DSM2870, complete genome.</title>
        <authorList>
            <person name="Wang Q."/>
            <person name="Cai R."/>
            <person name="Wang Z."/>
        </authorList>
    </citation>
    <scope>NUCLEOTIDE SEQUENCE</scope>
    <source>
        <strain evidence="1">DSM 28700</strain>
    </source>
</reference>
<dbReference type="Proteomes" id="UP001164803">
    <property type="component" value="Chromosome"/>
</dbReference>
<dbReference type="EMBL" id="CP104064">
    <property type="protein sequence ID" value="WAH37712.1"/>
    <property type="molecule type" value="Genomic_DNA"/>
</dbReference>
<dbReference type="Pfam" id="PF04199">
    <property type="entry name" value="Cyclase"/>
    <property type="match status" value="1"/>
</dbReference>
<proteinExistence type="predicted"/>
<sequence>MATIYDVSMLIHKDVQVYKNKDEKRPSFQTTSDFDTGSSHETRVSMDVHTGTHIDAPLHMIPGGETIETIKLKQLVGNCRVIDLTKVEGAIKKADLEPHKPQKGEFLLLKTKNSWDEEFNYDFVYVGADAAAYLAEVGVGLVGVDGLGIERSQPDHETHKSLMSKHIVIIEGLRLKNVPEGDYFMVAAPLKLTGIDAAPARVMLFEGVGILDE</sequence>
<dbReference type="PANTHER" id="PTHR31118:SF12">
    <property type="entry name" value="CYCLASE-LIKE PROTEIN 2"/>
    <property type="match status" value="1"/>
</dbReference>
<organism evidence="1 2">
    <name type="scientific">Alicyclobacillus dauci</name>
    <dbReference type="NCBI Taxonomy" id="1475485"/>
    <lineage>
        <taxon>Bacteria</taxon>
        <taxon>Bacillati</taxon>
        <taxon>Bacillota</taxon>
        <taxon>Bacilli</taxon>
        <taxon>Bacillales</taxon>
        <taxon>Alicyclobacillaceae</taxon>
        <taxon>Alicyclobacillus</taxon>
    </lineage>
</organism>
<dbReference type="RefSeq" id="WP_268045230.1">
    <property type="nucleotide sequence ID" value="NZ_CP104064.1"/>
</dbReference>
<dbReference type="InterPro" id="IPR007325">
    <property type="entry name" value="KFase/CYL"/>
</dbReference>
<dbReference type="Gene3D" id="3.50.30.50">
    <property type="entry name" value="Putative cyclase"/>
    <property type="match status" value="1"/>
</dbReference>
<dbReference type="SUPFAM" id="SSF102198">
    <property type="entry name" value="Putative cyclase"/>
    <property type="match status" value="1"/>
</dbReference>
<name>A0ABY6Z4F6_9BACL</name>
<gene>
    <name evidence="1" type="ORF">NZD86_04170</name>
</gene>
<keyword evidence="2" id="KW-1185">Reference proteome</keyword>
<dbReference type="PANTHER" id="PTHR31118">
    <property type="entry name" value="CYCLASE-LIKE PROTEIN 2"/>
    <property type="match status" value="1"/>
</dbReference>